<keyword evidence="2 5" id="KW-0456">Lyase</keyword>
<dbReference type="HOGENOM" id="CLU_068224_1_0_4"/>
<dbReference type="Proteomes" id="UP000030302">
    <property type="component" value="Chromosome"/>
</dbReference>
<feature type="binding site" evidence="5">
    <location>
        <position position="216"/>
    </location>
    <ligand>
        <name>adenosylcob(III)alamin</name>
        <dbReference type="ChEBI" id="CHEBI:18408"/>
    </ligand>
</feature>
<evidence type="ECO:0000256" key="4">
    <source>
        <dbReference type="ARBA" id="ARBA00024446"/>
    </source>
</evidence>
<name>A0A0A1FEY6_9BURK</name>
<comment type="subcellular location">
    <subcellularLocation>
        <location evidence="5">Bacterial microcompartment</location>
    </subcellularLocation>
</comment>
<dbReference type="EC" id="4.3.1.7" evidence="5"/>
<evidence type="ECO:0000256" key="1">
    <source>
        <dbReference type="ARBA" id="ARBA00022628"/>
    </source>
</evidence>
<dbReference type="GO" id="GO:0046336">
    <property type="term" value="P:ethanolamine catabolic process"/>
    <property type="evidence" value="ECO:0007669"/>
    <property type="project" value="UniProtKB-UniRule"/>
</dbReference>
<evidence type="ECO:0000256" key="3">
    <source>
        <dbReference type="ARBA" id="ARBA00023285"/>
    </source>
</evidence>
<dbReference type="PANTHER" id="PTHR39330:SF1">
    <property type="entry name" value="ETHANOLAMINE AMMONIA-LYASE SMALL SUBUNIT"/>
    <property type="match status" value="1"/>
</dbReference>
<dbReference type="AlphaFoldDB" id="A0A0A1FEY6"/>
<dbReference type="RefSeq" id="WP_038490246.1">
    <property type="nucleotide sequence ID" value="NZ_CP009962.1"/>
</dbReference>
<dbReference type="GO" id="GO:0031419">
    <property type="term" value="F:cobalamin binding"/>
    <property type="evidence" value="ECO:0007669"/>
    <property type="project" value="UniProtKB-UniRule"/>
</dbReference>
<dbReference type="GO" id="GO:0009350">
    <property type="term" value="C:ethanolamine ammonia-lyase complex"/>
    <property type="evidence" value="ECO:0007669"/>
    <property type="project" value="UniProtKB-UniRule"/>
</dbReference>
<comment type="subunit">
    <text evidence="5">The basic unit is a heterodimer which dimerizes to form tetramers. The heterotetramers trimerize; 6 large subunits form a core ring with 6 small subunits projecting outwards.</text>
</comment>
<protein>
    <recommendedName>
        <fullName evidence="5">Ethanolamine ammonia-lyase small subunit</fullName>
        <shortName evidence="5">EAL small subunit</shortName>
        <ecNumber evidence="5">4.3.1.7</ecNumber>
    </recommendedName>
</protein>
<comment type="function">
    <text evidence="5">Catalyzes the deamination of various vicinal amino-alcohols to oxo compounds. Allows this organism to utilize ethanolamine as the sole source of nitrogen and carbon in the presence of external vitamin B12.</text>
</comment>
<dbReference type="GO" id="GO:0031471">
    <property type="term" value="C:ethanolamine degradation polyhedral organelle"/>
    <property type="evidence" value="ECO:0007669"/>
    <property type="project" value="UniProtKB-UniRule"/>
</dbReference>
<sequence>MKKPNLTVVNNPWQELRQFTDARIALGRSGVSLPTSAQLAFQLAHARARDAVHLRLDVKALTNSLRDADPDVHCIVVSSAAGNRDTYLQRPDLGRRLNAASRTMLLELHQSHPPHESYDLSIVIADGLSALAIAQNAQPFLDALMAKLAPDNLSLAPLTIVQQGRVAIGDEVGEIFNAKMVVILIGERPGLSSPDSMGLYLTWAPRVGLTDESRNCISNVRPAGLSYEEAAVKLHYLLTQALRRQLSGILLKDETGAAAGLTPPPERNFLLEKR</sequence>
<dbReference type="EMBL" id="CP009962">
    <property type="protein sequence ID" value="AIY42229.1"/>
    <property type="molecule type" value="Genomic_DNA"/>
</dbReference>
<gene>
    <name evidence="5" type="primary">eutC</name>
    <name evidence="6" type="ORF">LT85_3071</name>
</gene>
<reference evidence="7" key="1">
    <citation type="journal article" date="2014" name="Soil Biol. Biochem.">
        <title>Structure and function of bacterial communities in ageing soils: Insights from the Mendocino ecological staircase.</title>
        <authorList>
            <person name="Uroz S."/>
            <person name="Tech J.J."/>
            <person name="Sawaya N.A."/>
            <person name="Frey-Klett P."/>
            <person name="Leveau J.H.J."/>
        </authorList>
    </citation>
    <scope>NUCLEOTIDE SEQUENCE [LARGE SCALE GENOMIC DNA]</scope>
    <source>
        <strain evidence="7">Cal35</strain>
    </source>
</reference>
<dbReference type="NCBIfam" id="NF003971">
    <property type="entry name" value="PRK05465.1"/>
    <property type="match status" value="1"/>
</dbReference>
<dbReference type="KEGG" id="care:LT85_3071"/>
<evidence type="ECO:0000313" key="6">
    <source>
        <dbReference type="EMBL" id="AIY42229.1"/>
    </source>
</evidence>
<feature type="binding site" evidence="5">
    <location>
        <position position="187"/>
    </location>
    <ligand>
        <name>adenosylcob(III)alamin</name>
        <dbReference type="ChEBI" id="CHEBI:18408"/>
    </ligand>
</feature>
<dbReference type="PIRSF" id="PIRSF018982">
    <property type="entry name" value="EutC"/>
    <property type="match status" value="1"/>
</dbReference>
<accession>A0A0A1FEY6</accession>
<comment type="similarity">
    <text evidence="5">Belongs to the EutC family.</text>
</comment>
<comment type="cofactor">
    <cofactor evidence="5">
        <name>adenosylcob(III)alamin</name>
        <dbReference type="ChEBI" id="CHEBI:18408"/>
    </cofactor>
    <text evidence="5">Binds between the large and small subunits.</text>
</comment>
<evidence type="ECO:0000256" key="2">
    <source>
        <dbReference type="ARBA" id="ARBA00023239"/>
    </source>
</evidence>
<organism evidence="6 7">
    <name type="scientific">Collimonas arenae</name>
    <dbReference type="NCBI Taxonomy" id="279058"/>
    <lineage>
        <taxon>Bacteria</taxon>
        <taxon>Pseudomonadati</taxon>
        <taxon>Pseudomonadota</taxon>
        <taxon>Betaproteobacteria</taxon>
        <taxon>Burkholderiales</taxon>
        <taxon>Oxalobacteraceae</taxon>
        <taxon>Collimonas</taxon>
    </lineage>
</organism>
<dbReference type="Pfam" id="PF05985">
    <property type="entry name" value="EutC"/>
    <property type="match status" value="1"/>
</dbReference>
<dbReference type="GO" id="GO:0008851">
    <property type="term" value="F:ethanolamine ammonia-lyase activity"/>
    <property type="evidence" value="ECO:0007669"/>
    <property type="project" value="UniProtKB-UniRule"/>
</dbReference>
<dbReference type="Gene3D" id="3.40.50.11240">
    <property type="entry name" value="Ethanolamine ammonia-lyase light chain (EutC)"/>
    <property type="match status" value="1"/>
</dbReference>
<keyword evidence="1 5" id="KW-0846">Cobalamin</keyword>
<evidence type="ECO:0000313" key="7">
    <source>
        <dbReference type="Proteomes" id="UP000030302"/>
    </source>
</evidence>
<dbReference type="InterPro" id="IPR009246">
    <property type="entry name" value="EutC"/>
</dbReference>
<evidence type="ECO:0000256" key="5">
    <source>
        <dbReference type="HAMAP-Rule" id="MF_00601"/>
    </source>
</evidence>
<comment type="pathway">
    <text evidence="5">Amine and polyamine degradation; ethanolamine degradation.</text>
</comment>
<dbReference type="Gene3D" id="1.10.30.40">
    <property type="entry name" value="Ethanolamine ammonia-lyase light chain (EutC), N-terminal domain"/>
    <property type="match status" value="1"/>
</dbReference>
<proteinExistence type="inferred from homology"/>
<dbReference type="PANTHER" id="PTHR39330">
    <property type="entry name" value="ETHANOLAMINE AMMONIA-LYASE LIGHT CHAIN"/>
    <property type="match status" value="1"/>
</dbReference>
<dbReference type="InterPro" id="IPR042255">
    <property type="entry name" value="EutC_N"/>
</dbReference>
<comment type="catalytic activity">
    <reaction evidence="5">
        <text>ethanolamine = acetaldehyde + NH4(+)</text>
        <dbReference type="Rhea" id="RHEA:15313"/>
        <dbReference type="ChEBI" id="CHEBI:15343"/>
        <dbReference type="ChEBI" id="CHEBI:28938"/>
        <dbReference type="ChEBI" id="CHEBI:57603"/>
        <dbReference type="EC" id="4.3.1.7"/>
    </reaction>
</comment>
<keyword evidence="7" id="KW-1185">Reference proteome</keyword>
<dbReference type="OrthoDB" id="114248at2"/>
<dbReference type="InterPro" id="IPR042251">
    <property type="entry name" value="EutC_C"/>
</dbReference>
<keyword evidence="3 5" id="KW-0170">Cobalt</keyword>
<dbReference type="HAMAP" id="MF_00601">
    <property type="entry name" value="EutC"/>
    <property type="match status" value="1"/>
</dbReference>
<feature type="binding site" evidence="5">
    <location>
        <position position="166"/>
    </location>
    <ligand>
        <name>adenosylcob(III)alamin</name>
        <dbReference type="ChEBI" id="CHEBI:18408"/>
    </ligand>
</feature>
<dbReference type="UniPathway" id="UPA00560"/>
<dbReference type="STRING" id="279058.LT85_3071"/>
<keyword evidence="4 5" id="KW-1283">Bacterial microcompartment</keyword>
<dbReference type="GO" id="GO:0006520">
    <property type="term" value="P:amino acid metabolic process"/>
    <property type="evidence" value="ECO:0007669"/>
    <property type="project" value="InterPro"/>
</dbReference>